<proteinExistence type="predicted"/>
<dbReference type="InterPro" id="IPR023592">
    <property type="entry name" value="Galactonate_deHydtase"/>
</dbReference>
<evidence type="ECO:0000313" key="6">
    <source>
        <dbReference type="EMBL" id="TFL04975.1"/>
    </source>
</evidence>
<dbReference type="Gene3D" id="3.30.390.10">
    <property type="entry name" value="Enolase-like, N-terminal domain"/>
    <property type="match status" value="1"/>
</dbReference>
<accession>A0A5C3QSL6</accession>
<protein>
    <submittedName>
        <fullName evidence="6">Putative mandelate racemase/muconate lactonizing enzyme</fullName>
    </submittedName>
</protein>
<dbReference type="Pfam" id="PF13378">
    <property type="entry name" value="MR_MLE_C"/>
    <property type="match status" value="1"/>
</dbReference>
<dbReference type="SFLD" id="SFLDF00003">
    <property type="entry name" value="D-galactonate_dehydratase"/>
    <property type="match status" value="1"/>
</dbReference>
<dbReference type="Gene3D" id="3.20.20.120">
    <property type="entry name" value="Enolase-like C-terminal domain"/>
    <property type="match status" value="1"/>
</dbReference>
<evidence type="ECO:0000256" key="3">
    <source>
        <dbReference type="ARBA" id="ARBA00022842"/>
    </source>
</evidence>
<dbReference type="CDD" id="cd03325">
    <property type="entry name" value="D-galactonate_dehydratase"/>
    <property type="match status" value="1"/>
</dbReference>
<gene>
    <name evidence="6" type="ORF">BDV98DRAFT_523693</name>
</gene>
<dbReference type="InterPro" id="IPR013342">
    <property type="entry name" value="Mandelate_racemase_C"/>
</dbReference>
<dbReference type="PANTHER" id="PTHR48080">
    <property type="entry name" value="D-GALACTONATE DEHYDRATASE-RELATED"/>
    <property type="match status" value="1"/>
</dbReference>
<dbReference type="STRING" id="1884261.A0A5C3QSL6"/>
<keyword evidence="3" id="KW-0460">Magnesium</keyword>
<dbReference type="SFLD" id="SFLDG00179">
    <property type="entry name" value="mandelate_racemase"/>
    <property type="match status" value="1"/>
</dbReference>
<evidence type="ECO:0000259" key="5">
    <source>
        <dbReference type="SMART" id="SM00922"/>
    </source>
</evidence>
<reference evidence="6 7" key="1">
    <citation type="journal article" date="2019" name="Nat. Ecol. Evol.">
        <title>Megaphylogeny resolves global patterns of mushroom evolution.</title>
        <authorList>
            <person name="Varga T."/>
            <person name="Krizsan K."/>
            <person name="Foldi C."/>
            <person name="Dima B."/>
            <person name="Sanchez-Garcia M."/>
            <person name="Sanchez-Ramirez S."/>
            <person name="Szollosi G.J."/>
            <person name="Szarkandi J.G."/>
            <person name="Papp V."/>
            <person name="Albert L."/>
            <person name="Andreopoulos W."/>
            <person name="Angelini C."/>
            <person name="Antonin V."/>
            <person name="Barry K.W."/>
            <person name="Bougher N.L."/>
            <person name="Buchanan P."/>
            <person name="Buyck B."/>
            <person name="Bense V."/>
            <person name="Catcheside P."/>
            <person name="Chovatia M."/>
            <person name="Cooper J."/>
            <person name="Damon W."/>
            <person name="Desjardin D."/>
            <person name="Finy P."/>
            <person name="Geml J."/>
            <person name="Haridas S."/>
            <person name="Hughes K."/>
            <person name="Justo A."/>
            <person name="Karasinski D."/>
            <person name="Kautmanova I."/>
            <person name="Kiss B."/>
            <person name="Kocsube S."/>
            <person name="Kotiranta H."/>
            <person name="LaButti K.M."/>
            <person name="Lechner B.E."/>
            <person name="Liimatainen K."/>
            <person name="Lipzen A."/>
            <person name="Lukacs Z."/>
            <person name="Mihaltcheva S."/>
            <person name="Morgado L.N."/>
            <person name="Niskanen T."/>
            <person name="Noordeloos M.E."/>
            <person name="Ohm R.A."/>
            <person name="Ortiz-Santana B."/>
            <person name="Ovrebo C."/>
            <person name="Racz N."/>
            <person name="Riley R."/>
            <person name="Savchenko A."/>
            <person name="Shiryaev A."/>
            <person name="Soop K."/>
            <person name="Spirin V."/>
            <person name="Szebenyi C."/>
            <person name="Tomsovsky M."/>
            <person name="Tulloss R.E."/>
            <person name="Uehling J."/>
            <person name="Grigoriev I.V."/>
            <person name="Vagvolgyi C."/>
            <person name="Papp T."/>
            <person name="Martin F.M."/>
            <person name="Miettinen O."/>
            <person name="Hibbett D.S."/>
            <person name="Nagy L.G."/>
        </authorList>
    </citation>
    <scope>NUCLEOTIDE SEQUENCE [LARGE SCALE GENOMIC DNA]</scope>
    <source>
        <strain evidence="6 7">CBS 309.79</strain>
    </source>
</reference>
<name>A0A5C3QSL6_9AGAR</name>
<dbReference type="InterPro" id="IPR029017">
    <property type="entry name" value="Enolase-like_N"/>
</dbReference>
<dbReference type="AlphaFoldDB" id="A0A5C3QSL6"/>
<dbReference type="Pfam" id="PF02746">
    <property type="entry name" value="MR_MLE_N"/>
    <property type="match status" value="1"/>
</dbReference>
<dbReference type="SMART" id="SM00922">
    <property type="entry name" value="MR_MLE"/>
    <property type="match status" value="1"/>
</dbReference>
<evidence type="ECO:0000256" key="2">
    <source>
        <dbReference type="ARBA" id="ARBA00022723"/>
    </source>
</evidence>
<dbReference type="InterPro" id="IPR018110">
    <property type="entry name" value="Mandel_Rmase/mucon_lact_enz_CS"/>
</dbReference>
<dbReference type="GO" id="GO:0008869">
    <property type="term" value="F:galactonate dehydratase activity"/>
    <property type="evidence" value="ECO:0007669"/>
    <property type="project" value="InterPro"/>
</dbReference>
<dbReference type="EMBL" id="ML178817">
    <property type="protein sequence ID" value="TFL04975.1"/>
    <property type="molecule type" value="Genomic_DNA"/>
</dbReference>
<evidence type="ECO:0000256" key="1">
    <source>
        <dbReference type="ARBA" id="ARBA00001946"/>
    </source>
</evidence>
<dbReference type="GO" id="GO:0034194">
    <property type="term" value="P:D-galactonate catabolic process"/>
    <property type="evidence" value="ECO:0007669"/>
    <property type="project" value="InterPro"/>
</dbReference>
<dbReference type="GO" id="GO:0046872">
    <property type="term" value="F:metal ion binding"/>
    <property type="evidence" value="ECO:0007669"/>
    <property type="project" value="UniProtKB-KW"/>
</dbReference>
<comment type="cofactor">
    <cofactor evidence="1">
        <name>Mg(2+)</name>
        <dbReference type="ChEBI" id="CHEBI:18420"/>
    </cofactor>
</comment>
<keyword evidence="2" id="KW-0479">Metal-binding</keyword>
<dbReference type="NCBIfam" id="NF010624">
    <property type="entry name" value="PRK14017.1"/>
    <property type="match status" value="1"/>
</dbReference>
<evidence type="ECO:0000313" key="7">
    <source>
        <dbReference type="Proteomes" id="UP000305067"/>
    </source>
</evidence>
<dbReference type="SUPFAM" id="SSF54826">
    <property type="entry name" value="Enolase N-terminal domain-like"/>
    <property type="match status" value="1"/>
</dbReference>
<dbReference type="InterPro" id="IPR029065">
    <property type="entry name" value="Enolase_C-like"/>
</dbReference>
<dbReference type="SFLD" id="SFLDS00001">
    <property type="entry name" value="Enolase"/>
    <property type="match status" value="1"/>
</dbReference>
<dbReference type="PANTHER" id="PTHR48080:SF2">
    <property type="entry name" value="D-GALACTONATE DEHYDRATASE"/>
    <property type="match status" value="1"/>
</dbReference>
<dbReference type="Proteomes" id="UP000305067">
    <property type="component" value="Unassembled WGS sequence"/>
</dbReference>
<dbReference type="PROSITE" id="PS00908">
    <property type="entry name" value="MR_MLE_1"/>
    <property type="match status" value="1"/>
</dbReference>
<keyword evidence="4" id="KW-0456">Lyase</keyword>
<dbReference type="GO" id="GO:0009063">
    <property type="term" value="P:amino acid catabolic process"/>
    <property type="evidence" value="ECO:0007669"/>
    <property type="project" value="InterPro"/>
</dbReference>
<dbReference type="InterPro" id="IPR013341">
    <property type="entry name" value="Mandelate_racemase_N_dom"/>
</dbReference>
<sequence length="408" mass="45967">MTTPSSQTHPDDKIKYGLRSPDADLIKKIETFYVRPRWLFVRVETEKGIVGWGEATLEGHTEAVEGSFEDFKKRFVGWDSANIEDIYQFAYRQRFYRGGEVLMSAISGLDIALWDIKGKTLGVPVWQLLGGKVRDRCKVYGWIGGDKPSDVLEQAKVRKEQGFTAVKMNATESLAWLDSPSALLDTAERLRQVRSLGLDAGLDFHGRVHRPMAKQLAALLEPHTPLFIEEPLLPSLIPELTTLYARTTIPIALGERLFTRQDVRPYLEAGCIDIIQPDIAHSGGISETRRIANMAETYDVGVAPHCPLGPLAFAASLQIGFSTPNFVICEMSWKMHYNAGDYDLFTYMTNADVFQVREGMIDLLTGPGLGIEINEELVRKEDKEFREGKVEAWRNPNWRGKDGALMEW</sequence>
<organism evidence="6 7">
    <name type="scientific">Pterulicium gracile</name>
    <dbReference type="NCBI Taxonomy" id="1884261"/>
    <lineage>
        <taxon>Eukaryota</taxon>
        <taxon>Fungi</taxon>
        <taxon>Dikarya</taxon>
        <taxon>Basidiomycota</taxon>
        <taxon>Agaricomycotina</taxon>
        <taxon>Agaricomycetes</taxon>
        <taxon>Agaricomycetidae</taxon>
        <taxon>Agaricales</taxon>
        <taxon>Pleurotineae</taxon>
        <taxon>Pterulaceae</taxon>
        <taxon>Pterulicium</taxon>
    </lineage>
</organism>
<dbReference type="SUPFAM" id="SSF51604">
    <property type="entry name" value="Enolase C-terminal domain-like"/>
    <property type="match status" value="1"/>
</dbReference>
<dbReference type="OrthoDB" id="2579025at2759"/>
<dbReference type="InterPro" id="IPR034593">
    <property type="entry name" value="DgoD-like"/>
</dbReference>
<dbReference type="InterPro" id="IPR036849">
    <property type="entry name" value="Enolase-like_C_sf"/>
</dbReference>
<feature type="domain" description="Mandelate racemase/muconate lactonizing enzyme C-terminal" evidence="5">
    <location>
        <begin position="148"/>
        <end position="250"/>
    </location>
</feature>
<evidence type="ECO:0000256" key="4">
    <source>
        <dbReference type="ARBA" id="ARBA00023239"/>
    </source>
</evidence>
<keyword evidence="7" id="KW-1185">Reference proteome</keyword>